<gene>
    <name evidence="12 13" type="primary">LOC109710497</name>
</gene>
<keyword evidence="5 9" id="KW-0378">Hydrolase</keyword>
<evidence type="ECO:0000256" key="3">
    <source>
        <dbReference type="ARBA" id="ARBA00012001"/>
    </source>
</evidence>
<name>A0A6P5EXY8_ANACO</name>
<reference evidence="11" key="1">
    <citation type="journal article" date="2015" name="Nat. Genet.">
        <title>The pineapple genome and the evolution of CAM photosynthesis.</title>
        <authorList>
            <person name="Ming R."/>
            <person name="VanBuren R."/>
            <person name="Wai C.M."/>
            <person name="Tang H."/>
            <person name="Schatz M.C."/>
            <person name="Bowers J.E."/>
            <person name="Lyons E."/>
            <person name="Wang M.L."/>
            <person name="Chen J."/>
            <person name="Biggers E."/>
            <person name="Zhang J."/>
            <person name="Huang L."/>
            <person name="Zhang L."/>
            <person name="Miao W."/>
            <person name="Zhang J."/>
            <person name="Ye Z."/>
            <person name="Miao C."/>
            <person name="Lin Z."/>
            <person name="Wang H."/>
            <person name="Zhou H."/>
            <person name="Yim W.C."/>
            <person name="Priest H.D."/>
            <person name="Zheng C."/>
            <person name="Woodhouse M."/>
            <person name="Edger P.P."/>
            <person name="Guyot R."/>
            <person name="Guo H.B."/>
            <person name="Guo H."/>
            <person name="Zheng G."/>
            <person name="Singh R."/>
            <person name="Sharma A."/>
            <person name="Min X."/>
            <person name="Zheng Y."/>
            <person name="Lee H."/>
            <person name="Gurtowski J."/>
            <person name="Sedlazeck F.J."/>
            <person name="Harkess A."/>
            <person name="McKain M.R."/>
            <person name="Liao Z."/>
            <person name="Fang J."/>
            <person name="Liu J."/>
            <person name="Zhang X."/>
            <person name="Zhang Q."/>
            <person name="Hu W."/>
            <person name="Qin Y."/>
            <person name="Wang K."/>
            <person name="Chen L.Y."/>
            <person name="Shirley N."/>
            <person name="Lin Y.R."/>
            <person name="Liu L.Y."/>
            <person name="Hernandez A.G."/>
            <person name="Wright C.L."/>
            <person name="Bulone V."/>
            <person name="Tuskan G.A."/>
            <person name="Heath K."/>
            <person name="Zee F."/>
            <person name="Moore P.H."/>
            <person name="Sunkar R."/>
            <person name="Leebens-Mack J.H."/>
            <person name="Mockler T."/>
            <person name="Bennetzen J.L."/>
            <person name="Freeling M."/>
            <person name="Sankoff D."/>
            <person name="Paterson A.H."/>
            <person name="Zhu X."/>
            <person name="Yang X."/>
            <person name="Smith J.A."/>
            <person name="Cushman J.C."/>
            <person name="Paull R.E."/>
            <person name="Yu Q."/>
        </authorList>
    </citation>
    <scope>NUCLEOTIDE SEQUENCE [LARGE SCALE GENOMIC DNA]</scope>
    <source>
        <strain evidence="11">cv. F153</strain>
    </source>
</reference>
<dbReference type="Pfam" id="PF20241">
    <property type="entry name" value="DUF6598"/>
    <property type="match status" value="1"/>
</dbReference>
<proteinExistence type="inferred from homology"/>
<dbReference type="InterPro" id="IPR036041">
    <property type="entry name" value="Ribosome-inact_prot_sf"/>
</dbReference>
<evidence type="ECO:0000313" key="12">
    <source>
        <dbReference type="RefSeq" id="XP_020088701.1"/>
    </source>
</evidence>
<dbReference type="Proteomes" id="UP000515123">
    <property type="component" value="Linkage group 5"/>
</dbReference>
<dbReference type="EC" id="3.2.2.22" evidence="3"/>
<reference evidence="12 13" key="2">
    <citation type="submission" date="2025-04" db="UniProtKB">
        <authorList>
            <consortium name="RefSeq"/>
        </authorList>
    </citation>
    <scope>IDENTIFICATION</scope>
    <source>
        <tissue evidence="12 13">Leaf</tissue>
    </source>
</reference>
<evidence type="ECO:0000256" key="2">
    <source>
        <dbReference type="ARBA" id="ARBA00008544"/>
    </source>
</evidence>
<dbReference type="InterPro" id="IPR001574">
    <property type="entry name" value="Ribosome_inactivat_prot"/>
</dbReference>
<dbReference type="GO" id="GO:0090729">
    <property type="term" value="F:toxin activity"/>
    <property type="evidence" value="ECO:0007669"/>
    <property type="project" value="UniProtKB-KW"/>
</dbReference>
<dbReference type="GeneID" id="109710497"/>
<dbReference type="InterPro" id="IPR017989">
    <property type="entry name" value="Ribosome_inactivat_1/2"/>
</dbReference>
<keyword evidence="7 9" id="KW-0652">Protein synthesis inhibitor</keyword>
<evidence type="ECO:0000313" key="11">
    <source>
        <dbReference type="Proteomes" id="UP000515123"/>
    </source>
</evidence>
<keyword evidence="6 9" id="KW-0611">Plant defense</keyword>
<evidence type="ECO:0000259" key="10">
    <source>
        <dbReference type="Pfam" id="PF20241"/>
    </source>
</evidence>
<dbReference type="PRINTS" id="PR00396">
    <property type="entry name" value="SHIGARICIN"/>
</dbReference>
<evidence type="ECO:0000256" key="1">
    <source>
        <dbReference type="ARBA" id="ARBA00000237"/>
    </source>
</evidence>
<accession>A0A6P5EXY8</accession>
<keyword evidence="4 9" id="KW-0800">Toxin</keyword>
<dbReference type="AlphaFoldDB" id="A0A6P5EXY8"/>
<dbReference type="PANTHER" id="PTHR33453">
    <property type="match status" value="1"/>
</dbReference>
<evidence type="ECO:0000256" key="4">
    <source>
        <dbReference type="ARBA" id="ARBA00022656"/>
    </source>
</evidence>
<keyword evidence="11" id="KW-1185">Reference proteome</keyword>
<dbReference type="Gene3D" id="4.10.470.10">
    <property type="entry name" value="Ricin (A Subunit), domain 2"/>
    <property type="match status" value="1"/>
</dbReference>
<dbReference type="OrthoDB" id="618095at2759"/>
<dbReference type="InterPro" id="IPR016139">
    <property type="entry name" value="Ribosome_inactivat_prot_sub2"/>
</dbReference>
<dbReference type="GO" id="GO:0006952">
    <property type="term" value="P:defense response"/>
    <property type="evidence" value="ECO:0007669"/>
    <property type="project" value="UniProtKB-KW"/>
</dbReference>
<dbReference type="SUPFAM" id="SSF56371">
    <property type="entry name" value="Ribosome inactivating proteins (RIP)"/>
    <property type="match status" value="1"/>
</dbReference>
<dbReference type="RefSeq" id="XP_020088701.1">
    <property type="nucleotide sequence ID" value="XM_020233112.1"/>
</dbReference>
<evidence type="ECO:0000256" key="5">
    <source>
        <dbReference type="ARBA" id="ARBA00022801"/>
    </source>
</evidence>
<dbReference type="Gene3D" id="3.40.420.10">
    <property type="entry name" value="Ricin (A subunit), domain 1"/>
    <property type="match status" value="1"/>
</dbReference>
<dbReference type="GO" id="GO:0017148">
    <property type="term" value="P:negative regulation of translation"/>
    <property type="evidence" value="ECO:0007669"/>
    <property type="project" value="UniProtKB-KW"/>
</dbReference>
<protein>
    <recommendedName>
        <fullName evidence="3">rRNA N-glycosylase</fullName>
        <ecNumber evidence="3">3.2.2.22</ecNumber>
    </recommendedName>
    <alternativeName>
        <fullName evidence="8">rRNA N-glycosidase</fullName>
    </alternativeName>
</protein>
<comment type="catalytic activity">
    <reaction evidence="1 9">
        <text>Endohydrolysis of the N-glycosidic bond at one specific adenosine on the 28S rRNA.</text>
        <dbReference type="EC" id="3.2.2.22"/>
    </reaction>
</comment>
<evidence type="ECO:0000256" key="7">
    <source>
        <dbReference type="ARBA" id="ARBA00023193"/>
    </source>
</evidence>
<dbReference type="InterPro" id="IPR016138">
    <property type="entry name" value="Ribosome_inactivat_prot_sub1"/>
</dbReference>
<dbReference type="RefSeq" id="XP_020088702.1">
    <property type="nucleotide sequence ID" value="XM_020233113.1"/>
</dbReference>
<evidence type="ECO:0000256" key="8">
    <source>
        <dbReference type="ARBA" id="ARBA00030788"/>
    </source>
</evidence>
<dbReference type="GO" id="GO:0030598">
    <property type="term" value="F:rRNA N-glycosylase activity"/>
    <property type="evidence" value="ECO:0007669"/>
    <property type="project" value="UniProtKB-EC"/>
</dbReference>
<comment type="similarity">
    <text evidence="2">Belongs to the ribosome-inactivating protein family. Type 1 RIP subfamily.</text>
</comment>
<evidence type="ECO:0000256" key="6">
    <source>
        <dbReference type="ARBA" id="ARBA00022821"/>
    </source>
</evidence>
<evidence type="ECO:0000256" key="9">
    <source>
        <dbReference type="RuleBase" id="RU004915"/>
    </source>
</evidence>
<sequence>MEFKFKVDDKVSGEWAAYKGFIESLRNKLASSYSHNRPVLPPQQIHPVERFHVELQTQSRSITLRIRRGNLYLDGYKMWNADQWLELGRGPGPNFLGFNGDYNDLENAAGQAMDRINLGQPQLGTAVNQLASTTNRQERAKQLIVVIQMICESIRFSRISDHLAKHYYPGAPPPAWMIALVHGWGNLSDALLRADADPTHFFRLPQPNAMQIRTAEDAAAALGILLFFNYRKPAGTLRMLSAANDNNTSTLRQGRPMAEVFWVRIDNIGGGRDPAQLHGTIAVVDGLGSQNMYDRQKGSPETISPGGNILLTGPNRAISAFDSFAVDLSLQNKAAPSQDDEVSNGSIIWNVFDTANNVFDRILYADVKGAHGSATACYAVLSDAVEATISVELVNAGGKDPAQVYGEIAASYSNYPSGQQTLLFRKKREEHINVRPGQRIGLTKKTVAVPTSHSLGVRAELYDRHTTSAGRQIVNGVAVFPPLFDGASQMNITGQYGNVLVKVAWNPSWRPAN</sequence>
<feature type="domain" description="DUF6598" evidence="10">
    <location>
        <begin position="257"/>
        <end position="503"/>
    </location>
</feature>
<dbReference type="PANTHER" id="PTHR33453:SF9">
    <property type="entry name" value="ALBUMIN B-32"/>
    <property type="match status" value="1"/>
</dbReference>
<evidence type="ECO:0000313" key="13">
    <source>
        <dbReference type="RefSeq" id="XP_020088702.1"/>
    </source>
</evidence>
<dbReference type="Pfam" id="PF00161">
    <property type="entry name" value="RIP"/>
    <property type="match status" value="1"/>
</dbReference>
<dbReference type="InterPro" id="IPR046533">
    <property type="entry name" value="DUF6598"/>
</dbReference>
<organism evidence="12">
    <name type="scientific">Ananas comosus</name>
    <name type="common">Pineapple</name>
    <name type="synonym">Ananas ananas</name>
    <dbReference type="NCBI Taxonomy" id="4615"/>
    <lineage>
        <taxon>Eukaryota</taxon>
        <taxon>Viridiplantae</taxon>
        <taxon>Streptophyta</taxon>
        <taxon>Embryophyta</taxon>
        <taxon>Tracheophyta</taxon>
        <taxon>Spermatophyta</taxon>
        <taxon>Magnoliopsida</taxon>
        <taxon>Liliopsida</taxon>
        <taxon>Poales</taxon>
        <taxon>Bromeliaceae</taxon>
        <taxon>Bromelioideae</taxon>
        <taxon>Ananas</taxon>
    </lineage>
</organism>